<protein>
    <submittedName>
        <fullName evidence="1">Uncharacterized protein</fullName>
    </submittedName>
</protein>
<keyword evidence="2" id="KW-1185">Reference proteome</keyword>
<dbReference type="Gene3D" id="3.40.50.1000">
    <property type="entry name" value="HAD superfamily/HAD-like"/>
    <property type="match status" value="1"/>
</dbReference>
<dbReference type="Proteomes" id="UP000603453">
    <property type="component" value="Unassembled WGS sequence"/>
</dbReference>
<comment type="caution">
    <text evidence="1">The sequence shown here is derived from an EMBL/GenBank/DDBJ whole genome shotgun (WGS) entry which is preliminary data.</text>
</comment>
<dbReference type="Gene3D" id="1.10.150.240">
    <property type="entry name" value="Putative phosphatase, domain 2"/>
    <property type="match status" value="1"/>
</dbReference>
<sequence>MIEVGETPEAVDAVIVEEKAKLQVVLDKSKKELPVSETKDTTTETTDSIAFYDKLQVSIETQVEEVKKTVKDSYAPESEVTKIDVHAVKEDFKKAVEVELVEAKTVVYKDAGVTESEVTVIATKPIEHVKHETVNVCKPTKPVTKDTTVIVAKPVEGVTVVEEVKKHADVIVVEDVKKQTEVVVEEKLSTEVIETVEHIEVVSEKTNGWFVHFIEKINSMLEVGDCAEDVNAVIVEEEAKLQVVLEKSKTELPVSGSKDTKPIDSIAFYDKLQVSIGSQVDEIKKTVKETYVPGSEVIKIDVHTVKEDFKKAVEVEIVEAKTVVYKDAGVTESEVTVIATKPIEHIKHETVNVCKPATKDANVIVTKPVAGEVIVVEDIKKDTEVVHDVKKPCGVVNAVVDVVKDEVVEGEVKIVEGEVKIVEGEVKIVEGEVKIVEGEAQIVEGEVKVVESEVVKKDSVVVVEKKLPVEVIETVEHIEVVSEKTNGWFVHFIEKINSMLEVGDCAEDVNAVIVEEEAKLQVVLETSKTELPVSGSKDTKPIDSIAFYDKLQVSIGSQVDEIKKTVKETYVPGSEVTKIDVHTVKEDFKKAVEVELVEAKTVVYKDAGVTESEVIVIATKPIEHVKYDTVNVCEPTKPTTKDTTVIVTKPVEGVTVVEEVKKHADVNVVKDVVEEKLSTEVIETVEHIEVVTDKTNTWFGKLVEKVNGMIEVGETPEAVDAVIVEEKAKLQVVLDKSKKELPVSETKDTTTETTDSIAFYDKLQVSIETQVEEVKKTVKDSYAPESEVTKIDVHAVKEDFKKAVEVELVEAKTVVYKDAGVTESEVTVIATKPIEHVKHETVNVCKPTKPVTKDTTVIFAKPVEGVTVVEEVKKHADVIVVEDVKKQTDVIVEEKLSTEVIETVEHIEVVSEKTNGWFVHFIEKINSMLEVGDCAEDVNAVIVEEEAKLQVVLEKSKTELPVSGSKDTKPIDSIAFYDKLQVSIGSQVDEIKKTVKETYVPGSEVTKIDVHTVKEDFKKAVEVEIVEAKTVVYKDAGVTESEVTVIATKPIEHVKHETVNVCKPIKITKPTKDTTIIVTKPSTEIIHTGSVIVTKPMTKDEIIYETVEQAETETRKALTITVEATKSRFSAWYDVFYGRIRAIPVGGEHYKTEVQKVITSSLEEAQVIIKESKAALDYSVPKECDAQIISTVKTTQKQAIESLDTIYTIVSEQVTVIEQVVSTTDVELIQEKIQVIEEQSRRKTCTAIESTTETAISAGFEGKTITWVETTRIPASFKGVKVFAFDLIDSVVNYRASISKAWYLLVNKKSACTFAHINVQQFIIRWYSLYLQLRIEARYSVSDSTILLNALRLILVEFSIESAFTESELITLCSAWLKLELFEDASASIRKIKQLDGVYAVAISHAFSIRTMMDLARSGCLCWHAQFTADMFAACTINNGTSEEVTVVSNTAMLLGLNDASELAVVSSNPKILAAAKENGSKTVLINRYGLEASGAAEADVSAVAVAGAGASAAYASGVYSSGVYTSEVFDLEFSALDIFSESFESFYYESEVVYTKVEVPVTRSWFQRVVSTVTETAETVSHAIIG</sequence>
<gene>
    <name evidence="1" type="ORF">INT47_006469</name>
</gene>
<dbReference type="EMBL" id="JAEPRD010000177">
    <property type="protein sequence ID" value="KAG2195187.1"/>
    <property type="molecule type" value="Genomic_DNA"/>
</dbReference>
<dbReference type="InterPro" id="IPR036412">
    <property type="entry name" value="HAD-like_sf"/>
</dbReference>
<dbReference type="OrthoDB" id="2363873at2759"/>
<dbReference type="SUPFAM" id="SSF56784">
    <property type="entry name" value="HAD-like"/>
    <property type="match status" value="1"/>
</dbReference>
<dbReference type="InterPro" id="IPR023198">
    <property type="entry name" value="PGP-like_dom2"/>
</dbReference>
<proteinExistence type="predicted"/>
<evidence type="ECO:0000313" key="1">
    <source>
        <dbReference type="EMBL" id="KAG2195187.1"/>
    </source>
</evidence>
<accession>A0A8H7UV39</accession>
<name>A0A8H7UV39_9FUNG</name>
<reference evidence="1" key="1">
    <citation type="submission" date="2020-12" db="EMBL/GenBank/DDBJ databases">
        <title>Metabolic potential, ecology and presence of endohyphal bacteria is reflected in genomic diversity of Mucoromycotina.</title>
        <authorList>
            <person name="Muszewska A."/>
            <person name="Okrasinska A."/>
            <person name="Steczkiewicz K."/>
            <person name="Drgas O."/>
            <person name="Orlowska M."/>
            <person name="Perlinska-Lenart U."/>
            <person name="Aleksandrzak-Piekarczyk T."/>
            <person name="Szatraj K."/>
            <person name="Zielenkiewicz U."/>
            <person name="Pilsyk S."/>
            <person name="Malc E."/>
            <person name="Mieczkowski P."/>
            <person name="Kruszewska J.S."/>
            <person name="Biernat P."/>
            <person name="Pawlowska J."/>
        </authorList>
    </citation>
    <scope>NUCLEOTIDE SEQUENCE</scope>
    <source>
        <strain evidence="1">WA0000017839</strain>
    </source>
</reference>
<organism evidence="1 2">
    <name type="scientific">Mucor saturninus</name>
    <dbReference type="NCBI Taxonomy" id="64648"/>
    <lineage>
        <taxon>Eukaryota</taxon>
        <taxon>Fungi</taxon>
        <taxon>Fungi incertae sedis</taxon>
        <taxon>Mucoromycota</taxon>
        <taxon>Mucoromycotina</taxon>
        <taxon>Mucoromycetes</taxon>
        <taxon>Mucorales</taxon>
        <taxon>Mucorineae</taxon>
        <taxon>Mucoraceae</taxon>
        <taxon>Mucor</taxon>
    </lineage>
</organism>
<evidence type="ECO:0000313" key="2">
    <source>
        <dbReference type="Proteomes" id="UP000603453"/>
    </source>
</evidence>
<dbReference type="InterPro" id="IPR023214">
    <property type="entry name" value="HAD_sf"/>
</dbReference>